<organism evidence="3 4">
    <name type="scientific">Zhenhengia yiwuensis</name>
    <dbReference type="NCBI Taxonomy" id="2763666"/>
    <lineage>
        <taxon>Bacteria</taxon>
        <taxon>Bacillati</taxon>
        <taxon>Bacillota</taxon>
        <taxon>Clostridia</taxon>
        <taxon>Lachnospirales</taxon>
        <taxon>Lachnospiraceae</taxon>
        <taxon>Zhenhengia</taxon>
    </lineage>
</organism>
<dbReference type="AlphaFoldDB" id="A0A926EKZ6"/>
<dbReference type="Proteomes" id="UP000655830">
    <property type="component" value="Unassembled WGS sequence"/>
</dbReference>
<accession>A0A926EKZ6</accession>
<keyword evidence="4" id="KW-1185">Reference proteome</keyword>
<evidence type="ECO:0000259" key="2">
    <source>
        <dbReference type="Pfam" id="PF07833"/>
    </source>
</evidence>
<gene>
    <name evidence="3" type="ORF">H8718_18715</name>
</gene>
<dbReference type="InterPro" id="IPR012854">
    <property type="entry name" value="Cu_amine_oxidase-like_N"/>
</dbReference>
<comment type="caution">
    <text evidence="3">The sequence shown here is derived from an EMBL/GenBank/DDBJ whole genome shotgun (WGS) entry which is preliminary data.</text>
</comment>
<feature type="domain" description="Copper amine oxidase-like N-terminal" evidence="2">
    <location>
        <begin position="32"/>
        <end position="134"/>
    </location>
</feature>
<dbReference type="SUPFAM" id="SSF55383">
    <property type="entry name" value="Copper amine oxidase, domain N"/>
    <property type="match status" value="1"/>
</dbReference>
<evidence type="ECO:0000313" key="4">
    <source>
        <dbReference type="Proteomes" id="UP000655830"/>
    </source>
</evidence>
<dbReference type="RefSeq" id="WP_249334478.1">
    <property type="nucleotide sequence ID" value="NZ_JACRSY010000057.1"/>
</dbReference>
<feature type="chain" id="PRO_5036932787" evidence="1">
    <location>
        <begin position="24"/>
        <end position="326"/>
    </location>
</feature>
<dbReference type="Pfam" id="PF07833">
    <property type="entry name" value="Cu_amine_oxidN1"/>
    <property type="match status" value="1"/>
</dbReference>
<name>A0A926EKZ6_9FIRM</name>
<sequence>MRKKFIRKICFIFAVLLSINVFAKETPDLFLNGELKDVQIILKGSNILIPLRFCSEELLATVDWDKKTREISITKGNDKVLFTVGSLEYKHNEKVKELLVAPELINGITYVPFRPLVEALNGVVLYNNANKFINIYDTSSEAYKVYKALNSKDLIEQRFAILESPRKSFEGSYGGNRSDTYIFPLGKSSDYFFRYYIDDTIYGMDYFKIHDGVAVEEWSRTQDDSKQIPLKQSVLLNYLGEGSNIKERGVFPNPKETNFVGFRNITFEASKENIESMYTIGNTVSIINKNGFSTPDLNTPNKLVFSPFGSLFYLAEFDENIFRVEE</sequence>
<protein>
    <submittedName>
        <fullName evidence="3">Copper amine oxidase N-terminal domain-containing protein</fullName>
    </submittedName>
</protein>
<dbReference type="InterPro" id="IPR036582">
    <property type="entry name" value="Mao_N_sf"/>
</dbReference>
<keyword evidence="1" id="KW-0732">Signal</keyword>
<feature type="signal peptide" evidence="1">
    <location>
        <begin position="1"/>
        <end position="23"/>
    </location>
</feature>
<reference evidence="3" key="1">
    <citation type="submission" date="2020-08" db="EMBL/GenBank/DDBJ databases">
        <title>Genome public.</title>
        <authorList>
            <person name="Liu C."/>
            <person name="Sun Q."/>
        </authorList>
    </citation>
    <scope>NUCLEOTIDE SEQUENCE</scope>
    <source>
        <strain evidence="3">NSJ-12</strain>
    </source>
</reference>
<dbReference type="Gene3D" id="3.30.457.10">
    <property type="entry name" value="Copper amine oxidase-like, N-terminal domain"/>
    <property type="match status" value="1"/>
</dbReference>
<proteinExistence type="predicted"/>
<evidence type="ECO:0000313" key="3">
    <source>
        <dbReference type="EMBL" id="MBC8581519.1"/>
    </source>
</evidence>
<dbReference type="EMBL" id="JACRSY010000057">
    <property type="protein sequence ID" value="MBC8581519.1"/>
    <property type="molecule type" value="Genomic_DNA"/>
</dbReference>
<evidence type="ECO:0000256" key="1">
    <source>
        <dbReference type="SAM" id="SignalP"/>
    </source>
</evidence>